<dbReference type="AlphaFoldDB" id="A0A0F8X1F4"/>
<sequence length="83" mass="9182">MKYGDKVGWLGVLFGMGVAPAQLLKIWMTGNTEAISVVTYMFLLIMMVCYLLHAIHIKAKVFITSNIINIGVNFAILMYLIGG</sequence>
<protein>
    <submittedName>
        <fullName evidence="2">Uncharacterized protein</fullName>
    </submittedName>
</protein>
<evidence type="ECO:0000313" key="2">
    <source>
        <dbReference type="EMBL" id="KKK62753.1"/>
    </source>
</evidence>
<keyword evidence="1" id="KW-1133">Transmembrane helix</keyword>
<keyword evidence="1" id="KW-0812">Transmembrane</keyword>
<dbReference type="Gene3D" id="1.20.1280.290">
    <property type="match status" value="1"/>
</dbReference>
<proteinExistence type="predicted"/>
<dbReference type="EMBL" id="LAZR01061845">
    <property type="protein sequence ID" value="KKK62753.1"/>
    <property type="molecule type" value="Genomic_DNA"/>
</dbReference>
<feature type="transmembrane region" description="Helical" evidence="1">
    <location>
        <begin position="7"/>
        <end position="28"/>
    </location>
</feature>
<keyword evidence="1" id="KW-0472">Membrane</keyword>
<comment type="caution">
    <text evidence="2">The sequence shown here is derived from an EMBL/GenBank/DDBJ whole genome shotgun (WGS) entry which is preliminary data.</text>
</comment>
<name>A0A0F8X1F4_9ZZZZ</name>
<feature type="transmembrane region" description="Helical" evidence="1">
    <location>
        <begin position="34"/>
        <end position="54"/>
    </location>
</feature>
<evidence type="ECO:0000256" key="1">
    <source>
        <dbReference type="SAM" id="Phobius"/>
    </source>
</evidence>
<feature type="transmembrane region" description="Helical" evidence="1">
    <location>
        <begin position="61"/>
        <end position="81"/>
    </location>
</feature>
<organism evidence="2">
    <name type="scientific">marine sediment metagenome</name>
    <dbReference type="NCBI Taxonomy" id="412755"/>
    <lineage>
        <taxon>unclassified sequences</taxon>
        <taxon>metagenomes</taxon>
        <taxon>ecological metagenomes</taxon>
    </lineage>
</organism>
<reference evidence="2" key="1">
    <citation type="journal article" date="2015" name="Nature">
        <title>Complex archaea that bridge the gap between prokaryotes and eukaryotes.</title>
        <authorList>
            <person name="Spang A."/>
            <person name="Saw J.H."/>
            <person name="Jorgensen S.L."/>
            <person name="Zaremba-Niedzwiedzka K."/>
            <person name="Martijn J."/>
            <person name="Lind A.E."/>
            <person name="van Eijk R."/>
            <person name="Schleper C."/>
            <person name="Guy L."/>
            <person name="Ettema T.J."/>
        </authorList>
    </citation>
    <scope>NUCLEOTIDE SEQUENCE</scope>
</reference>
<gene>
    <name evidence="2" type="ORF">LCGC14_3001180</name>
</gene>
<accession>A0A0F8X1F4</accession>